<dbReference type="SUPFAM" id="SSF51556">
    <property type="entry name" value="Metallo-dependent hydrolases"/>
    <property type="match status" value="1"/>
</dbReference>
<gene>
    <name evidence="1" type="ORF">GCM10007049_15950</name>
</gene>
<evidence type="ECO:0000313" key="1">
    <source>
        <dbReference type="EMBL" id="GGZ23752.1"/>
    </source>
</evidence>
<dbReference type="Proteomes" id="UP000619457">
    <property type="component" value="Unassembled WGS sequence"/>
</dbReference>
<dbReference type="EMBL" id="BMWX01000002">
    <property type="protein sequence ID" value="GGZ23752.1"/>
    <property type="molecule type" value="Genomic_DNA"/>
</dbReference>
<dbReference type="Gene3D" id="3.20.20.140">
    <property type="entry name" value="Metal-dependent hydrolases"/>
    <property type="match status" value="1"/>
</dbReference>
<reference evidence="1" key="2">
    <citation type="submission" date="2020-09" db="EMBL/GenBank/DDBJ databases">
        <authorList>
            <person name="Sun Q."/>
            <person name="Kim S."/>
        </authorList>
    </citation>
    <scope>NUCLEOTIDE SEQUENCE</scope>
    <source>
        <strain evidence="1">KCTC 12368</strain>
    </source>
</reference>
<dbReference type="AlphaFoldDB" id="A0A918PUL8"/>
<comment type="caution">
    <text evidence="1">The sequence shown here is derived from an EMBL/GenBank/DDBJ whole genome shotgun (WGS) entry which is preliminary data.</text>
</comment>
<organism evidence="1 2">
    <name type="scientific">Echinicola pacifica</name>
    <dbReference type="NCBI Taxonomy" id="346377"/>
    <lineage>
        <taxon>Bacteria</taxon>
        <taxon>Pseudomonadati</taxon>
        <taxon>Bacteroidota</taxon>
        <taxon>Cytophagia</taxon>
        <taxon>Cytophagales</taxon>
        <taxon>Cyclobacteriaceae</taxon>
        <taxon>Echinicola</taxon>
    </lineage>
</organism>
<sequence>MGIISRYVNILRFAQYKHQKDIFSKLINQYPPGTQMIVLPMDMKFMDAGEPKKPFEQQMSELYELKKRRSQQIHPFLFVDPRRESAGNKAFFNYTIEGSKVVLDNDCFIKEYMEDKAFAGFKIYPALGYYPFDEALLPLWKYAADNGIPIMTHCIRGVIYYRGPKKKEWDEHPVFEQNMNSQDDKSKKYKPLHLEQIEANDVQEIFTHPLNYACLLKPSLLVKLVAKAKDDRIRQLFGYDPETNTLKTGLEHLKICFGHFGGEEEWEKYFEKDRDNYTSQIIRKPFQGIEFQSYQGKARKGKLEQIWHSVDWYSIICSLMLQHENVYADISYILHGDAKILPLLHFSLENEVLKKRILYGSDFYVVRNHKSDKNMMADMRARLTELEFDQIARINPVSYLQRSIPGHADINDSTLNI</sequence>
<keyword evidence="2" id="KW-1185">Reference proteome</keyword>
<reference evidence="1" key="1">
    <citation type="journal article" date="2014" name="Int. J. Syst. Evol. Microbiol.">
        <title>Complete genome sequence of Corynebacterium casei LMG S-19264T (=DSM 44701T), isolated from a smear-ripened cheese.</title>
        <authorList>
            <consortium name="US DOE Joint Genome Institute (JGI-PGF)"/>
            <person name="Walter F."/>
            <person name="Albersmeier A."/>
            <person name="Kalinowski J."/>
            <person name="Ruckert C."/>
        </authorList>
    </citation>
    <scope>NUCLEOTIDE SEQUENCE</scope>
    <source>
        <strain evidence="1">KCTC 12368</strain>
    </source>
</reference>
<accession>A0A918PUL8</accession>
<evidence type="ECO:0008006" key="3">
    <source>
        <dbReference type="Google" id="ProtNLM"/>
    </source>
</evidence>
<name>A0A918PUL8_9BACT</name>
<protein>
    <recommendedName>
        <fullName evidence="3">Amidohydrolase</fullName>
    </recommendedName>
</protein>
<evidence type="ECO:0000313" key="2">
    <source>
        <dbReference type="Proteomes" id="UP000619457"/>
    </source>
</evidence>
<proteinExistence type="predicted"/>
<dbReference type="InterPro" id="IPR032466">
    <property type="entry name" value="Metal_Hydrolase"/>
</dbReference>